<reference evidence="3 4" key="1">
    <citation type="submission" date="2023-11" db="EMBL/GenBank/DDBJ databases">
        <title>Scandinavium wanjuensis sp. nov., isolated from lettuce South Korea.</title>
        <authorList>
            <person name="Park J."/>
            <person name="Park S."/>
            <person name="Oh K.K."/>
            <person name="Cho G.S."/>
            <person name="Franz C.M.A.P."/>
        </authorList>
    </citation>
    <scope>NUCLEOTIDE SEQUENCE [LARGE SCALE GENOMIC DNA]</scope>
    <source>
        <strain evidence="3 4">V105_6</strain>
    </source>
</reference>
<accession>A0ABU4QPQ9</accession>
<proteinExistence type="inferred from homology"/>
<dbReference type="InterPro" id="IPR006442">
    <property type="entry name" value="Antitoxin_Phd/YefM"/>
</dbReference>
<comment type="function">
    <text evidence="2">Antitoxin component of a type II toxin-antitoxin (TA) system.</text>
</comment>
<dbReference type="EMBL" id="JAWXRD010000031">
    <property type="protein sequence ID" value="MDX6041285.1"/>
    <property type="molecule type" value="Genomic_DNA"/>
</dbReference>
<gene>
    <name evidence="3" type="ORF">SIK69_13915</name>
</gene>
<dbReference type="SUPFAM" id="SSF143120">
    <property type="entry name" value="YefM-like"/>
    <property type="match status" value="1"/>
</dbReference>
<evidence type="ECO:0000313" key="3">
    <source>
        <dbReference type="EMBL" id="MDX6041285.1"/>
    </source>
</evidence>
<evidence type="ECO:0000313" key="4">
    <source>
        <dbReference type="Proteomes" id="UP001275664"/>
    </source>
</evidence>
<dbReference type="Gene3D" id="3.40.1620.10">
    <property type="entry name" value="YefM-like domain"/>
    <property type="match status" value="1"/>
</dbReference>
<protein>
    <recommendedName>
        <fullName evidence="2">Antitoxin</fullName>
    </recommendedName>
</protein>
<comment type="caution">
    <text evidence="3">The sequence shown here is derived from an EMBL/GenBank/DDBJ whole genome shotgun (WGS) entry which is preliminary data.</text>
</comment>
<organism evidence="3 4">
    <name type="scientific">Scandinavium lactucae</name>
    <dbReference type="NCBI Taxonomy" id="3095028"/>
    <lineage>
        <taxon>Bacteria</taxon>
        <taxon>Pseudomonadati</taxon>
        <taxon>Pseudomonadota</taxon>
        <taxon>Gammaproteobacteria</taxon>
        <taxon>Enterobacterales</taxon>
        <taxon>Enterobacteriaceae</taxon>
        <taxon>Scandinavium</taxon>
    </lineage>
</organism>
<dbReference type="Pfam" id="PF02604">
    <property type="entry name" value="PhdYeFM_antitox"/>
    <property type="match status" value="1"/>
</dbReference>
<sequence length="58" mass="6567">MKSIHYTDARDKQARVLDDDVANGEPLIIIQRSGKSVIFVAAEPYEDMTKVESEADYH</sequence>
<evidence type="ECO:0000256" key="2">
    <source>
        <dbReference type="RuleBase" id="RU362080"/>
    </source>
</evidence>
<name>A0ABU4QPQ9_9ENTR</name>
<dbReference type="InterPro" id="IPR036165">
    <property type="entry name" value="YefM-like_sf"/>
</dbReference>
<keyword evidence="4" id="KW-1185">Reference proteome</keyword>
<dbReference type="Proteomes" id="UP001275664">
    <property type="component" value="Unassembled WGS sequence"/>
</dbReference>
<comment type="similarity">
    <text evidence="1 2">Belongs to the phD/YefM antitoxin family.</text>
</comment>
<dbReference type="RefSeq" id="WP_319786367.1">
    <property type="nucleotide sequence ID" value="NZ_JAWXRD010000031.1"/>
</dbReference>
<evidence type="ECO:0000256" key="1">
    <source>
        <dbReference type="ARBA" id="ARBA00009981"/>
    </source>
</evidence>